<evidence type="ECO:0000313" key="1">
    <source>
        <dbReference type="EMBL" id="ASZ74835.1"/>
    </source>
</evidence>
<keyword evidence="2" id="KW-1185">Reference proteome</keyword>
<sequence>MSKKKTIKWIEAELAKLSHPAKLEDMSNDDWWDAGFRNALILVKSKLEGK</sequence>
<dbReference type="Proteomes" id="UP000231419">
    <property type="component" value="Segment"/>
</dbReference>
<name>A0A2D0ZM46_9CAUD</name>
<evidence type="ECO:0000313" key="2">
    <source>
        <dbReference type="Proteomes" id="UP000231419"/>
    </source>
</evidence>
<reference evidence="2" key="1">
    <citation type="submission" date="2017-08" db="EMBL/GenBank/DDBJ databases">
        <authorList>
            <person name="de Groot N.N."/>
        </authorList>
    </citation>
    <scope>NUCLEOTIDE SEQUENCE [LARGE SCALE GENOMIC DNA]</scope>
</reference>
<organism evidence="1 2">
    <name type="scientific">Rhodococcus phage Trina</name>
    <dbReference type="NCBI Taxonomy" id="2027905"/>
    <lineage>
        <taxon>Viruses</taxon>
        <taxon>Duplodnaviria</taxon>
        <taxon>Heunggongvirae</taxon>
        <taxon>Uroviricota</taxon>
        <taxon>Caudoviricetes</taxon>
        <taxon>Trinavirus</taxon>
        <taxon>Trinavirus trina</taxon>
    </lineage>
</organism>
<proteinExistence type="predicted"/>
<protein>
    <submittedName>
        <fullName evidence="1">Uncharacterized protein</fullName>
    </submittedName>
</protein>
<accession>A0A2D0ZM46</accession>
<dbReference type="EMBL" id="MF668286">
    <property type="protein sequence ID" value="ASZ74835.1"/>
    <property type="molecule type" value="Genomic_DNA"/>
</dbReference>
<gene>
    <name evidence="1" type="ORF">SEA_TRINA_17</name>
</gene>